<comment type="function">
    <text evidence="8">The alpha subunit is responsible for the aldol cleavage of indoleglycerol phosphate to indole and glyceraldehyde 3-phosphate.</text>
</comment>
<dbReference type="PANTHER" id="PTHR43406">
    <property type="entry name" value="TRYPTOPHAN SYNTHASE, ALPHA CHAIN"/>
    <property type="match status" value="1"/>
</dbReference>
<evidence type="ECO:0000256" key="5">
    <source>
        <dbReference type="ARBA" id="ARBA00023141"/>
    </source>
</evidence>
<evidence type="ECO:0000256" key="2">
    <source>
        <dbReference type="ARBA" id="ARBA00011270"/>
    </source>
</evidence>
<keyword evidence="5 8" id="KW-0057">Aromatic amino acid biosynthesis</keyword>
<keyword evidence="3 8" id="KW-0028">Amino-acid biosynthesis</keyword>
<dbReference type="EC" id="4.2.1.20" evidence="8"/>
<dbReference type="RefSeq" id="WP_191141645.1">
    <property type="nucleotide sequence ID" value="NZ_JACXAH010000005.1"/>
</dbReference>
<evidence type="ECO:0000256" key="7">
    <source>
        <dbReference type="ARBA" id="ARBA00049047"/>
    </source>
</evidence>
<dbReference type="InterPro" id="IPR013785">
    <property type="entry name" value="Aldolase_TIM"/>
</dbReference>
<name>A0A926RSN9_9BACL</name>
<evidence type="ECO:0000256" key="6">
    <source>
        <dbReference type="ARBA" id="ARBA00023239"/>
    </source>
</evidence>
<sequence length="264" mass="29116">MNRIELRLRSGKQLIPFLMAGDPNLEVTLDLIQMLQEEEVAAIEIGVPFSDPTADGPAIQLAAERSLRKKTYLKDVLLLGKQAQARGLDVPLILFSYSNPLYHYGFQELIHDAHQSGFEGIIVPDLPYEESLALRALAESYGIAVIPLVAPTSGARMEKIVEGASGFIYCVSSVGTTGVRTTFNPEVELFLNEVRRVSPVPIAVGFGISQVEHVRYFHQHADSVIVGSAFVQQIEAVSHLLTQLETRSEGISMLRQFVRTLKSK</sequence>
<dbReference type="AlphaFoldDB" id="A0A926RSN9"/>
<comment type="pathway">
    <text evidence="1 8">Amino-acid biosynthesis; L-tryptophan biosynthesis; L-tryptophan from chorismate: step 5/5.</text>
</comment>
<keyword evidence="6 8" id="KW-0456">Lyase</keyword>
<comment type="caution">
    <text evidence="10">The sequence shown here is derived from an EMBL/GenBank/DDBJ whole genome shotgun (WGS) entry which is preliminary data.</text>
</comment>
<dbReference type="InterPro" id="IPR002028">
    <property type="entry name" value="Trp_synthase_suA"/>
</dbReference>
<organism evidence="10 11">
    <name type="scientific">Polycladospora coralii</name>
    <dbReference type="NCBI Taxonomy" id="2771432"/>
    <lineage>
        <taxon>Bacteria</taxon>
        <taxon>Bacillati</taxon>
        <taxon>Bacillota</taxon>
        <taxon>Bacilli</taxon>
        <taxon>Bacillales</taxon>
        <taxon>Thermoactinomycetaceae</taxon>
        <taxon>Polycladospora</taxon>
    </lineage>
</organism>
<evidence type="ECO:0000313" key="10">
    <source>
        <dbReference type="EMBL" id="MBD1371610.1"/>
    </source>
</evidence>
<dbReference type="Proteomes" id="UP000661691">
    <property type="component" value="Unassembled WGS sequence"/>
</dbReference>
<proteinExistence type="inferred from homology"/>
<evidence type="ECO:0000256" key="1">
    <source>
        <dbReference type="ARBA" id="ARBA00004733"/>
    </source>
</evidence>
<dbReference type="HAMAP" id="MF_00131">
    <property type="entry name" value="Trp_synth_alpha"/>
    <property type="match status" value="1"/>
</dbReference>
<dbReference type="GO" id="GO:0005829">
    <property type="term" value="C:cytosol"/>
    <property type="evidence" value="ECO:0007669"/>
    <property type="project" value="TreeGrafter"/>
</dbReference>
<gene>
    <name evidence="8" type="primary">trpA</name>
    <name evidence="10" type="ORF">IC620_04465</name>
</gene>
<evidence type="ECO:0000256" key="4">
    <source>
        <dbReference type="ARBA" id="ARBA00022822"/>
    </source>
</evidence>
<dbReference type="Gene3D" id="3.20.20.70">
    <property type="entry name" value="Aldolase class I"/>
    <property type="match status" value="1"/>
</dbReference>
<dbReference type="CDD" id="cd04724">
    <property type="entry name" value="Tryptophan_synthase_alpha"/>
    <property type="match status" value="1"/>
</dbReference>
<comment type="similarity">
    <text evidence="8 9">Belongs to the TrpA family.</text>
</comment>
<dbReference type="PANTHER" id="PTHR43406:SF1">
    <property type="entry name" value="TRYPTOPHAN SYNTHASE ALPHA CHAIN, CHLOROPLASTIC"/>
    <property type="match status" value="1"/>
</dbReference>
<dbReference type="Pfam" id="PF00290">
    <property type="entry name" value="Trp_syntA"/>
    <property type="match status" value="1"/>
</dbReference>
<reference evidence="10" key="1">
    <citation type="submission" date="2020-09" db="EMBL/GenBank/DDBJ databases">
        <title>A novel bacterium of genus Hazenella, isolated from South China Sea.</title>
        <authorList>
            <person name="Huang H."/>
            <person name="Mo K."/>
            <person name="Hu Y."/>
        </authorList>
    </citation>
    <scope>NUCLEOTIDE SEQUENCE</scope>
    <source>
        <strain evidence="10">IB182357</strain>
    </source>
</reference>
<dbReference type="EMBL" id="JACXAH010000005">
    <property type="protein sequence ID" value="MBD1371610.1"/>
    <property type="molecule type" value="Genomic_DNA"/>
</dbReference>
<evidence type="ECO:0000256" key="8">
    <source>
        <dbReference type="HAMAP-Rule" id="MF_00131"/>
    </source>
</evidence>
<comment type="subunit">
    <text evidence="2 8">Tetramer of two alpha and two beta chains.</text>
</comment>
<comment type="catalytic activity">
    <reaction evidence="7 8">
        <text>(1S,2R)-1-C-(indol-3-yl)glycerol 3-phosphate + L-serine = D-glyceraldehyde 3-phosphate + L-tryptophan + H2O</text>
        <dbReference type="Rhea" id="RHEA:10532"/>
        <dbReference type="ChEBI" id="CHEBI:15377"/>
        <dbReference type="ChEBI" id="CHEBI:33384"/>
        <dbReference type="ChEBI" id="CHEBI:57912"/>
        <dbReference type="ChEBI" id="CHEBI:58866"/>
        <dbReference type="ChEBI" id="CHEBI:59776"/>
        <dbReference type="EC" id="4.2.1.20"/>
    </reaction>
</comment>
<keyword evidence="4 8" id="KW-0822">Tryptophan biosynthesis</keyword>
<evidence type="ECO:0000256" key="9">
    <source>
        <dbReference type="RuleBase" id="RU003662"/>
    </source>
</evidence>
<feature type="active site" description="Proton acceptor" evidence="8">
    <location>
        <position position="44"/>
    </location>
</feature>
<feature type="active site" description="Proton acceptor" evidence="8">
    <location>
        <position position="55"/>
    </location>
</feature>
<keyword evidence="11" id="KW-1185">Reference proteome</keyword>
<dbReference type="SUPFAM" id="SSF51366">
    <property type="entry name" value="Ribulose-phoshate binding barrel"/>
    <property type="match status" value="1"/>
</dbReference>
<protein>
    <recommendedName>
        <fullName evidence="8">Tryptophan synthase alpha chain</fullName>
        <ecNumber evidence="8">4.2.1.20</ecNumber>
    </recommendedName>
</protein>
<dbReference type="GO" id="GO:0004834">
    <property type="term" value="F:tryptophan synthase activity"/>
    <property type="evidence" value="ECO:0007669"/>
    <property type="project" value="UniProtKB-UniRule"/>
</dbReference>
<dbReference type="InterPro" id="IPR011060">
    <property type="entry name" value="RibuloseP-bd_barrel"/>
</dbReference>
<evidence type="ECO:0000313" key="11">
    <source>
        <dbReference type="Proteomes" id="UP000661691"/>
    </source>
</evidence>
<dbReference type="NCBIfam" id="TIGR00262">
    <property type="entry name" value="trpA"/>
    <property type="match status" value="1"/>
</dbReference>
<accession>A0A926RSN9</accession>
<evidence type="ECO:0000256" key="3">
    <source>
        <dbReference type="ARBA" id="ARBA00022605"/>
    </source>
</evidence>